<dbReference type="AlphaFoldDB" id="A0A518GDK9"/>
<gene>
    <name evidence="2" type="ORF">Q31a_50660</name>
</gene>
<dbReference type="RefSeq" id="WP_145082967.1">
    <property type="nucleotide sequence ID" value="NZ_CP036298.1"/>
</dbReference>
<dbReference type="EMBL" id="CP036298">
    <property type="protein sequence ID" value="QDV26689.1"/>
    <property type="molecule type" value="Genomic_DNA"/>
</dbReference>
<feature type="transmembrane region" description="Helical" evidence="1">
    <location>
        <begin position="243"/>
        <end position="265"/>
    </location>
</feature>
<accession>A0A518GDK9</accession>
<evidence type="ECO:0008006" key="4">
    <source>
        <dbReference type="Google" id="ProtNLM"/>
    </source>
</evidence>
<keyword evidence="3" id="KW-1185">Reference proteome</keyword>
<dbReference type="OrthoDB" id="8480418at2"/>
<feature type="transmembrane region" description="Helical" evidence="1">
    <location>
        <begin position="99"/>
        <end position="116"/>
    </location>
</feature>
<evidence type="ECO:0000313" key="2">
    <source>
        <dbReference type="EMBL" id="QDV26689.1"/>
    </source>
</evidence>
<evidence type="ECO:0000313" key="3">
    <source>
        <dbReference type="Proteomes" id="UP000318017"/>
    </source>
</evidence>
<dbReference type="KEGG" id="ahel:Q31a_50660"/>
<organism evidence="2 3">
    <name type="scientific">Aureliella helgolandensis</name>
    <dbReference type="NCBI Taxonomy" id="2527968"/>
    <lineage>
        <taxon>Bacteria</taxon>
        <taxon>Pseudomonadati</taxon>
        <taxon>Planctomycetota</taxon>
        <taxon>Planctomycetia</taxon>
        <taxon>Pirellulales</taxon>
        <taxon>Pirellulaceae</taxon>
        <taxon>Aureliella</taxon>
    </lineage>
</organism>
<keyword evidence="1" id="KW-0812">Transmembrane</keyword>
<keyword evidence="1" id="KW-0472">Membrane</keyword>
<feature type="transmembrane region" description="Helical" evidence="1">
    <location>
        <begin position="75"/>
        <end position="93"/>
    </location>
</feature>
<keyword evidence="1" id="KW-1133">Transmembrane helix</keyword>
<feature type="transmembrane region" description="Helical" evidence="1">
    <location>
        <begin position="40"/>
        <end position="55"/>
    </location>
</feature>
<dbReference type="Proteomes" id="UP000318017">
    <property type="component" value="Chromosome"/>
</dbReference>
<proteinExistence type="predicted"/>
<reference evidence="2 3" key="1">
    <citation type="submission" date="2019-02" db="EMBL/GenBank/DDBJ databases">
        <title>Deep-cultivation of Planctomycetes and their phenomic and genomic characterization uncovers novel biology.</title>
        <authorList>
            <person name="Wiegand S."/>
            <person name="Jogler M."/>
            <person name="Boedeker C."/>
            <person name="Pinto D."/>
            <person name="Vollmers J."/>
            <person name="Rivas-Marin E."/>
            <person name="Kohn T."/>
            <person name="Peeters S.H."/>
            <person name="Heuer A."/>
            <person name="Rast P."/>
            <person name="Oberbeckmann S."/>
            <person name="Bunk B."/>
            <person name="Jeske O."/>
            <person name="Meyerdierks A."/>
            <person name="Storesund J.E."/>
            <person name="Kallscheuer N."/>
            <person name="Luecker S."/>
            <person name="Lage O.M."/>
            <person name="Pohl T."/>
            <person name="Merkel B.J."/>
            <person name="Hornburger P."/>
            <person name="Mueller R.-W."/>
            <person name="Bruemmer F."/>
            <person name="Labrenz M."/>
            <person name="Spormann A.M."/>
            <person name="Op den Camp H."/>
            <person name="Overmann J."/>
            <person name="Amann R."/>
            <person name="Jetten M.S.M."/>
            <person name="Mascher T."/>
            <person name="Medema M.H."/>
            <person name="Devos D.P."/>
            <person name="Kaster A.-K."/>
            <person name="Ovreas L."/>
            <person name="Rohde M."/>
            <person name="Galperin M.Y."/>
            <person name="Jogler C."/>
        </authorList>
    </citation>
    <scope>NUCLEOTIDE SEQUENCE [LARGE SCALE GENOMIC DNA]</scope>
    <source>
        <strain evidence="2 3">Q31a</strain>
    </source>
</reference>
<evidence type="ECO:0000256" key="1">
    <source>
        <dbReference type="SAM" id="Phobius"/>
    </source>
</evidence>
<name>A0A518GDK9_9BACT</name>
<sequence length="272" mass="30880">MNYRTRRVFATTLTLLAVGLTALALEWTRMRMGDESTLSGWTLIASTAGLYLLSARKQLVGPRWGPVAMWMQMHVYMGTFASIVFLMHIGWPIRGVFESALAAVFAFVAVTGMLLGRLSRTMPKRLAAIPKDHPLERVPALQLAVAREAHQVAMASAEHGEGATLAEYYQRRLLPYFQTPRRWVYLIVPNGLRRRSLLRELNDLDRYLAEHGIQSRRSLSAMVQAKDDLDFQHALQTRLRTMFMLHVSLTWALALMIAVHVVLVYRFQGAML</sequence>
<protein>
    <recommendedName>
        <fullName evidence="4">Ferric reductase like transmembrane component</fullName>
    </recommendedName>
</protein>